<dbReference type="SUPFAM" id="SSF46785">
    <property type="entry name" value="Winged helix' DNA-binding domain"/>
    <property type="match status" value="1"/>
</dbReference>
<evidence type="ECO:0000256" key="2">
    <source>
        <dbReference type="ARBA" id="ARBA00023015"/>
    </source>
</evidence>
<dbReference type="InterPro" id="IPR000847">
    <property type="entry name" value="LysR_HTH_N"/>
</dbReference>
<evidence type="ECO:0000313" key="7">
    <source>
        <dbReference type="Proteomes" id="UP000248395"/>
    </source>
</evidence>
<keyword evidence="3" id="KW-0238">DNA-binding</keyword>
<comment type="similarity">
    <text evidence="1">Belongs to the LysR transcriptional regulatory family.</text>
</comment>
<evidence type="ECO:0000256" key="4">
    <source>
        <dbReference type="ARBA" id="ARBA00023163"/>
    </source>
</evidence>
<dbReference type="InterPro" id="IPR036390">
    <property type="entry name" value="WH_DNA-bd_sf"/>
</dbReference>
<dbReference type="RefSeq" id="WP_059287429.1">
    <property type="nucleotide sequence ID" value="NZ_LNQU01000220.1"/>
</dbReference>
<dbReference type="AlphaFoldDB" id="A0A318J410"/>
<dbReference type="InterPro" id="IPR037402">
    <property type="entry name" value="YidZ_PBP2"/>
</dbReference>
<dbReference type="InterPro" id="IPR050389">
    <property type="entry name" value="LysR-type_TF"/>
</dbReference>
<dbReference type="SUPFAM" id="SSF53850">
    <property type="entry name" value="Periplasmic binding protein-like II"/>
    <property type="match status" value="1"/>
</dbReference>
<dbReference type="Gene3D" id="1.10.10.10">
    <property type="entry name" value="Winged helix-like DNA-binding domain superfamily/Winged helix DNA-binding domain"/>
    <property type="match status" value="1"/>
</dbReference>
<keyword evidence="2" id="KW-0805">Transcription regulation</keyword>
<dbReference type="PANTHER" id="PTHR30118:SF15">
    <property type="entry name" value="TRANSCRIPTIONAL REGULATORY PROTEIN"/>
    <property type="match status" value="1"/>
</dbReference>
<dbReference type="PANTHER" id="PTHR30118">
    <property type="entry name" value="HTH-TYPE TRANSCRIPTIONAL REGULATOR LEUO-RELATED"/>
    <property type="match status" value="1"/>
</dbReference>
<organism evidence="6 7">
    <name type="scientific">Aquitalea magnusonii</name>
    <dbReference type="NCBI Taxonomy" id="332411"/>
    <lineage>
        <taxon>Bacteria</taxon>
        <taxon>Pseudomonadati</taxon>
        <taxon>Pseudomonadota</taxon>
        <taxon>Betaproteobacteria</taxon>
        <taxon>Neisseriales</taxon>
        <taxon>Chromobacteriaceae</taxon>
        <taxon>Aquitalea</taxon>
    </lineage>
</organism>
<comment type="caution">
    <text evidence="6">The sequence shown here is derived from an EMBL/GenBank/DDBJ whole genome shotgun (WGS) entry which is preliminary data.</text>
</comment>
<dbReference type="Proteomes" id="UP000248395">
    <property type="component" value="Unassembled WGS sequence"/>
</dbReference>
<name>A0A318J410_9NEIS</name>
<dbReference type="CDD" id="cd08417">
    <property type="entry name" value="PBP2_Nitroaromatics_like"/>
    <property type="match status" value="1"/>
</dbReference>
<dbReference type="EMBL" id="QJKC01000015">
    <property type="protein sequence ID" value="PXX43376.1"/>
    <property type="molecule type" value="Genomic_DNA"/>
</dbReference>
<dbReference type="InterPro" id="IPR005119">
    <property type="entry name" value="LysR_subst-bd"/>
</dbReference>
<dbReference type="PROSITE" id="PS50931">
    <property type="entry name" value="HTH_LYSR"/>
    <property type="match status" value="1"/>
</dbReference>
<reference evidence="6 7" key="1">
    <citation type="submission" date="2018-05" db="EMBL/GenBank/DDBJ databases">
        <title>Genomic Encyclopedia of Type Strains, Phase IV (KMG-IV): sequencing the most valuable type-strain genomes for metagenomic binning, comparative biology and taxonomic classification.</title>
        <authorList>
            <person name="Goeker M."/>
        </authorList>
    </citation>
    <scope>NUCLEOTIDE SEQUENCE [LARGE SCALE GENOMIC DNA]</scope>
    <source>
        <strain evidence="6 7">DSM 25134</strain>
    </source>
</reference>
<evidence type="ECO:0000256" key="1">
    <source>
        <dbReference type="ARBA" id="ARBA00009437"/>
    </source>
</evidence>
<keyword evidence="4" id="KW-0804">Transcription</keyword>
<dbReference type="OrthoDB" id="8523210at2"/>
<proteinExistence type="inferred from homology"/>
<sequence>MNNIDPLLLRRLDLNSLVVLHTLLTTRSVSQSADKLCLGQPAVSHILKHLRQQLADELLCRYGRSMVLTPLAESLLLPLGQWLQQGQQLLQVHAFDIRSIRQTVRLAMPDLLEAALLPALIIALQKEAPGLTLEVQAMAARQVEAALADGQIDCAIGYFPRLQGHACRQIILDSRFICLYHPDQLTLPAMLSASAVAQAPHIFTSYTGESAGLIDDYLRRHGQQRRILASTASLLAIPGILEQVAAVSVLPEVIGPIVQRHSPGLHWQPITDAALTIPIELLWHPRFNADPLQQFLRQLIISQAALLQQAIASFIAGPPDQHGRGRTASAGQA</sequence>
<keyword evidence="7" id="KW-1185">Reference proteome</keyword>
<gene>
    <name evidence="6" type="ORF">DFR38_1154</name>
</gene>
<feature type="domain" description="HTH lysR-type" evidence="5">
    <location>
        <begin position="12"/>
        <end position="69"/>
    </location>
</feature>
<dbReference type="InterPro" id="IPR036388">
    <property type="entry name" value="WH-like_DNA-bd_sf"/>
</dbReference>
<dbReference type="GO" id="GO:0003700">
    <property type="term" value="F:DNA-binding transcription factor activity"/>
    <property type="evidence" value="ECO:0007669"/>
    <property type="project" value="InterPro"/>
</dbReference>
<evidence type="ECO:0000259" key="5">
    <source>
        <dbReference type="PROSITE" id="PS50931"/>
    </source>
</evidence>
<dbReference type="GO" id="GO:0003677">
    <property type="term" value="F:DNA binding"/>
    <property type="evidence" value="ECO:0007669"/>
    <property type="project" value="UniProtKB-KW"/>
</dbReference>
<evidence type="ECO:0000256" key="3">
    <source>
        <dbReference type="ARBA" id="ARBA00023125"/>
    </source>
</evidence>
<dbReference type="Pfam" id="PF03466">
    <property type="entry name" value="LysR_substrate"/>
    <property type="match status" value="1"/>
</dbReference>
<protein>
    <submittedName>
        <fullName evidence="6">LysR family transcriptional regulator</fullName>
    </submittedName>
</protein>
<evidence type="ECO:0000313" key="6">
    <source>
        <dbReference type="EMBL" id="PXX43376.1"/>
    </source>
</evidence>
<dbReference type="Pfam" id="PF00126">
    <property type="entry name" value="HTH_1"/>
    <property type="match status" value="1"/>
</dbReference>
<accession>A0A318J410</accession>
<dbReference type="Gene3D" id="3.40.190.10">
    <property type="entry name" value="Periplasmic binding protein-like II"/>
    <property type="match status" value="2"/>
</dbReference>